<accession>A0A1G9B314</accession>
<proteinExistence type="predicted"/>
<sequence length="156" mass="17166">MRRRAVLAGLVALPALARAEEACRWHVVELRGGWGRARFTVEVADTPAARAQGLMHRERLASGAGMLFVYPRPQTVYFWMRNTLIPLDMIFAGADGVVRRVHHMARPLDETPVHGGDDIRFVLEINGGLAARLGIGPGSEMRHPAIDPRLAAWPCG</sequence>
<dbReference type="Proteomes" id="UP000199328">
    <property type="component" value="Unassembled WGS sequence"/>
</dbReference>
<dbReference type="PANTHER" id="PTHR37953">
    <property type="entry name" value="UPF0127 PROTEIN MJ1496"/>
    <property type="match status" value="1"/>
</dbReference>
<dbReference type="Pfam" id="PF02643">
    <property type="entry name" value="DUF192"/>
    <property type="match status" value="1"/>
</dbReference>
<dbReference type="InterPro" id="IPR003795">
    <property type="entry name" value="DUF192"/>
</dbReference>
<protein>
    <recommendedName>
        <fullName evidence="3">DUF192 domain-containing protein</fullName>
    </recommendedName>
</protein>
<gene>
    <name evidence="1" type="ORF">SAMN05216257_102384</name>
</gene>
<reference evidence="2" key="1">
    <citation type="submission" date="2016-10" db="EMBL/GenBank/DDBJ databases">
        <authorList>
            <person name="Varghese N."/>
            <person name="Submissions S."/>
        </authorList>
    </citation>
    <scope>NUCLEOTIDE SEQUENCE [LARGE SCALE GENOMIC DNA]</scope>
    <source>
        <strain evidence="2">CGMCC 1.10789</strain>
    </source>
</reference>
<dbReference type="STRING" id="990712.SAMN05216257_102384"/>
<name>A0A1G9B314_9RHOB</name>
<keyword evidence="2" id="KW-1185">Reference proteome</keyword>
<dbReference type="Gene3D" id="2.60.120.1140">
    <property type="entry name" value="Protein of unknown function DUF192"/>
    <property type="match status" value="1"/>
</dbReference>
<evidence type="ECO:0000313" key="2">
    <source>
        <dbReference type="Proteomes" id="UP000199328"/>
    </source>
</evidence>
<evidence type="ECO:0008006" key="3">
    <source>
        <dbReference type="Google" id="ProtNLM"/>
    </source>
</evidence>
<dbReference type="InterPro" id="IPR038695">
    <property type="entry name" value="Saro_0823-like_sf"/>
</dbReference>
<organism evidence="1 2">
    <name type="scientific">Meinhardsimonia xiamenensis</name>
    <dbReference type="NCBI Taxonomy" id="990712"/>
    <lineage>
        <taxon>Bacteria</taxon>
        <taxon>Pseudomonadati</taxon>
        <taxon>Pseudomonadota</taxon>
        <taxon>Alphaproteobacteria</taxon>
        <taxon>Rhodobacterales</taxon>
        <taxon>Paracoccaceae</taxon>
        <taxon>Meinhardsimonia</taxon>
    </lineage>
</organism>
<dbReference type="EMBL" id="FNFV01000002">
    <property type="protein sequence ID" value="SDK33941.1"/>
    <property type="molecule type" value="Genomic_DNA"/>
</dbReference>
<evidence type="ECO:0000313" key="1">
    <source>
        <dbReference type="EMBL" id="SDK33941.1"/>
    </source>
</evidence>
<dbReference type="OrthoDB" id="9808290at2"/>
<dbReference type="AlphaFoldDB" id="A0A1G9B314"/>
<dbReference type="RefSeq" id="WP_092499092.1">
    <property type="nucleotide sequence ID" value="NZ_FNFV01000002.1"/>
</dbReference>
<dbReference type="PANTHER" id="PTHR37953:SF1">
    <property type="entry name" value="UPF0127 PROTEIN MJ1496"/>
    <property type="match status" value="1"/>
</dbReference>